<dbReference type="PANTHER" id="PTHR31900">
    <property type="entry name" value="F-BOX/RNI SUPERFAMILY PROTEIN-RELATED"/>
    <property type="match status" value="1"/>
</dbReference>
<protein>
    <recommendedName>
        <fullName evidence="2">F-box/LRR-repeat protein 15/At3g58940/PEG3-like LRR domain-containing protein</fullName>
    </recommendedName>
</protein>
<dbReference type="AlphaFoldDB" id="A0ABC9A361"/>
<dbReference type="PANTHER" id="PTHR31900:SF30">
    <property type="entry name" value="SUPERFAMILY PROTEIN, PUTATIVE-RELATED"/>
    <property type="match status" value="1"/>
</dbReference>
<dbReference type="InterPro" id="IPR055411">
    <property type="entry name" value="LRR_FXL15/At3g58940/PEG3-like"/>
</dbReference>
<organism evidence="3 4">
    <name type="scientific">Urochloa decumbens</name>
    <dbReference type="NCBI Taxonomy" id="240449"/>
    <lineage>
        <taxon>Eukaryota</taxon>
        <taxon>Viridiplantae</taxon>
        <taxon>Streptophyta</taxon>
        <taxon>Embryophyta</taxon>
        <taxon>Tracheophyta</taxon>
        <taxon>Spermatophyta</taxon>
        <taxon>Magnoliopsida</taxon>
        <taxon>Liliopsida</taxon>
        <taxon>Poales</taxon>
        <taxon>Poaceae</taxon>
        <taxon>PACMAD clade</taxon>
        <taxon>Panicoideae</taxon>
        <taxon>Panicodae</taxon>
        <taxon>Paniceae</taxon>
        <taxon>Melinidinae</taxon>
        <taxon>Urochloa</taxon>
    </lineage>
</organism>
<dbReference type="SUPFAM" id="SSF52047">
    <property type="entry name" value="RNI-like"/>
    <property type="match status" value="1"/>
</dbReference>
<keyword evidence="4" id="KW-1185">Reference proteome</keyword>
<dbReference type="SUPFAM" id="SSF81383">
    <property type="entry name" value="F-box domain"/>
    <property type="match status" value="1"/>
</dbReference>
<feature type="domain" description="F-box/LRR-repeat protein 15/At3g58940/PEG3-like LRR" evidence="2">
    <location>
        <begin position="145"/>
        <end position="270"/>
    </location>
</feature>
<dbReference type="Pfam" id="PF24758">
    <property type="entry name" value="LRR_At5g56370"/>
    <property type="match status" value="1"/>
</dbReference>
<dbReference type="InterPro" id="IPR036047">
    <property type="entry name" value="F-box-like_dom_sf"/>
</dbReference>
<evidence type="ECO:0000256" key="1">
    <source>
        <dbReference type="SAM" id="MobiDB-lite"/>
    </source>
</evidence>
<accession>A0ABC9A361</accession>
<name>A0ABC9A361_9POAL</name>
<evidence type="ECO:0000259" key="2">
    <source>
        <dbReference type="Pfam" id="PF24758"/>
    </source>
</evidence>
<reference evidence="3" key="1">
    <citation type="submission" date="2024-10" db="EMBL/GenBank/DDBJ databases">
        <authorList>
            <person name="Ryan C."/>
        </authorList>
    </citation>
    <scope>NUCLEOTIDE SEQUENCE [LARGE SCALE GENOMIC DNA]</scope>
</reference>
<dbReference type="InterPro" id="IPR032675">
    <property type="entry name" value="LRR_dom_sf"/>
</dbReference>
<dbReference type="Proteomes" id="UP001497457">
    <property type="component" value="Chromosome 2b"/>
</dbReference>
<evidence type="ECO:0000313" key="4">
    <source>
        <dbReference type="Proteomes" id="UP001497457"/>
    </source>
</evidence>
<proteinExistence type="predicted"/>
<gene>
    <name evidence="3" type="ORF">URODEC1_LOCUS50481</name>
</gene>
<evidence type="ECO:0000313" key="3">
    <source>
        <dbReference type="EMBL" id="CAL4971114.1"/>
    </source>
</evidence>
<dbReference type="Gene3D" id="3.80.10.10">
    <property type="entry name" value="Ribonuclease Inhibitor"/>
    <property type="match status" value="1"/>
</dbReference>
<sequence>MEQERTPPASKRARMPSPWQSQAQAQAVDDAEDRLSALDDGALHAILARLPLRDAAATAVLSRRWPRVFATLPRLRLHPATFNRRGYDGDEGDEDDCEDAHCWMDALGRVLDGRAAPVAAFEVRAKFMGLYDGWFHDAFRRLCGSGGLLELGVVNTKYDECYPLPSPVYCCATLTSLDLYNWRIRVPGRLAAAGLRAVRSLRLRDVVATDADLRRLISRCGALEHLEIHDVHRARNVVVRAPCLEKLEVFSFRPLRVSVKKAPRLGTVRLDLSYCYPEDSWSINDTMDSEEDYSFSEIEAMCDYEKMAEREHKQTDEVRNMVTFLRGLCGVKKLQLYLPTEYSEVLSKVRVSMLKRLPKKNYLLGLETLALTLDHNDKVLATFVSCLLNSSPNLKNLIIKEVWGMGSSVPLPAEFWEEQVDADCTLNHLSSVTFYIESLFKGNPCGSLCRFLVMNARVLRRLCIEYYRSKVRPEDAAKVEEVWKELHCWPRASPDAVLELCPLDRCPSY</sequence>
<dbReference type="EMBL" id="OZ075112">
    <property type="protein sequence ID" value="CAL4971114.1"/>
    <property type="molecule type" value="Genomic_DNA"/>
</dbReference>
<feature type="region of interest" description="Disordered" evidence="1">
    <location>
        <begin position="1"/>
        <end position="27"/>
    </location>
</feature>
<dbReference type="InterPro" id="IPR050232">
    <property type="entry name" value="FBL13/AtMIF1-like"/>
</dbReference>